<feature type="transmembrane region" description="Helical" evidence="1">
    <location>
        <begin position="20"/>
        <end position="40"/>
    </location>
</feature>
<dbReference type="EMBL" id="CP046415">
    <property type="protein sequence ID" value="QGT78398.1"/>
    <property type="molecule type" value="Genomic_DNA"/>
</dbReference>
<evidence type="ECO:0000256" key="1">
    <source>
        <dbReference type="SAM" id="Phobius"/>
    </source>
</evidence>
<keyword evidence="1" id="KW-0812">Transmembrane</keyword>
<feature type="transmembrane region" description="Helical" evidence="1">
    <location>
        <begin position="46"/>
        <end position="66"/>
    </location>
</feature>
<name>A0A6I6D0G6_9GAMM</name>
<sequence>MPLHRRESQQVTGPSAAARLRGWLIGAMLVLNLVFAQLFAGQDQVSLAQATLVIAPLGVILLVALVSRRSPLAAPFVALAQLGIITLLVLGVAAILKQHIYLLYLLQHLAVHAALAWFFLASLRPGRVAACTRFAAQVHAHMSPALNRYTRQITWAWGLFFIANGVVSAGLMIIAGPAVWADYAIYATFPLVTLMFVLEYLVRLRVLPREDLSSPWSAVIAYRRHLRQAAEQRARP</sequence>
<accession>A0A6I6D0G6</accession>
<feature type="transmembrane region" description="Helical" evidence="1">
    <location>
        <begin position="155"/>
        <end position="177"/>
    </location>
</feature>
<dbReference type="AlphaFoldDB" id="A0A6I6D0G6"/>
<gene>
    <name evidence="2" type="ORF">GM160_05520</name>
</gene>
<proteinExistence type="predicted"/>
<protein>
    <recommendedName>
        <fullName evidence="4">Ketosynthase</fullName>
    </recommendedName>
</protein>
<keyword evidence="3" id="KW-1185">Reference proteome</keyword>
<evidence type="ECO:0008006" key="4">
    <source>
        <dbReference type="Google" id="ProtNLM"/>
    </source>
</evidence>
<evidence type="ECO:0000313" key="2">
    <source>
        <dbReference type="EMBL" id="QGT78398.1"/>
    </source>
</evidence>
<evidence type="ECO:0000313" key="3">
    <source>
        <dbReference type="Proteomes" id="UP000427716"/>
    </source>
</evidence>
<feature type="transmembrane region" description="Helical" evidence="1">
    <location>
        <begin position="101"/>
        <end position="120"/>
    </location>
</feature>
<keyword evidence="1" id="KW-1133">Transmembrane helix</keyword>
<dbReference type="RefSeq" id="WP_156573796.1">
    <property type="nucleotide sequence ID" value="NZ_CP046415.1"/>
</dbReference>
<organism evidence="2 3">
    <name type="scientific">Guyparkeria halophila</name>
    <dbReference type="NCBI Taxonomy" id="47960"/>
    <lineage>
        <taxon>Bacteria</taxon>
        <taxon>Pseudomonadati</taxon>
        <taxon>Pseudomonadota</taxon>
        <taxon>Gammaproteobacteria</taxon>
        <taxon>Chromatiales</taxon>
        <taxon>Thioalkalibacteraceae</taxon>
        <taxon>Guyparkeria</taxon>
    </lineage>
</organism>
<feature type="transmembrane region" description="Helical" evidence="1">
    <location>
        <begin position="73"/>
        <end position="95"/>
    </location>
</feature>
<reference evidence="2 3" key="1">
    <citation type="submission" date="2019-11" db="EMBL/GenBank/DDBJ databases">
        <authorList>
            <person name="Zhang J."/>
            <person name="Sun C."/>
        </authorList>
    </citation>
    <scope>NUCLEOTIDE SEQUENCE [LARGE SCALE GENOMIC DNA]</scope>
    <source>
        <strain evidence="3">sp2</strain>
    </source>
</reference>
<feature type="transmembrane region" description="Helical" evidence="1">
    <location>
        <begin position="183"/>
        <end position="202"/>
    </location>
</feature>
<keyword evidence="1" id="KW-0472">Membrane</keyword>
<dbReference type="Proteomes" id="UP000427716">
    <property type="component" value="Chromosome"/>
</dbReference>
<dbReference type="KEGG" id="ghl:GM160_05520"/>